<proteinExistence type="predicted"/>
<organism evidence="1 2">
    <name type="scientific">Linderina macrospora</name>
    <dbReference type="NCBI Taxonomy" id="4868"/>
    <lineage>
        <taxon>Eukaryota</taxon>
        <taxon>Fungi</taxon>
        <taxon>Fungi incertae sedis</taxon>
        <taxon>Zoopagomycota</taxon>
        <taxon>Kickxellomycotina</taxon>
        <taxon>Kickxellomycetes</taxon>
        <taxon>Kickxellales</taxon>
        <taxon>Kickxellaceae</taxon>
        <taxon>Linderina</taxon>
    </lineage>
</organism>
<gene>
    <name evidence="1" type="ORF">FBU59_006700</name>
</gene>
<feature type="non-terminal residue" evidence="1">
    <location>
        <position position="339"/>
    </location>
</feature>
<accession>A0ACC1IZ69</accession>
<name>A0ACC1IZ69_9FUNG</name>
<dbReference type="EMBL" id="JANBPW010005992">
    <property type="protein sequence ID" value="KAJ1931464.1"/>
    <property type="molecule type" value="Genomic_DNA"/>
</dbReference>
<reference evidence="1" key="1">
    <citation type="submission" date="2022-07" db="EMBL/GenBank/DDBJ databases">
        <title>Phylogenomic reconstructions and comparative analyses of Kickxellomycotina fungi.</title>
        <authorList>
            <person name="Reynolds N.K."/>
            <person name="Stajich J.E."/>
            <person name="Barry K."/>
            <person name="Grigoriev I.V."/>
            <person name="Crous P."/>
            <person name="Smith M.E."/>
        </authorList>
    </citation>
    <scope>NUCLEOTIDE SEQUENCE</scope>
    <source>
        <strain evidence="1">NRRL 5244</strain>
    </source>
</reference>
<evidence type="ECO:0000313" key="1">
    <source>
        <dbReference type="EMBL" id="KAJ1931464.1"/>
    </source>
</evidence>
<comment type="caution">
    <text evidence="1">The sequence shown here is derived from an EMBL/GenBank/DDBJ whole genome shotgun (WGS) entry which is preliminary data.</text>
</comment>
<evidence type="ECO:0000313" key="2">
    <source>
        <dbReference type="Proteomes" id="UP001150603"/>
    </source>
</evidence>
<sequence length="339" mass="39185">MGDRIGILVELEIDGWEDAPEFVQTWFRNLPKTCFVQVNKPGRADREKFFKSISQHIDELATRAREPEPVEHVEQAEAQPAVAQVDPRIVYRRLKHALLTVIEVVKKNRLLQEFVDPLPPETHSKFYEITKDPLFLDAIDLKARAYDYETVETFLNDIGKIADDWTAYKRHIDDYSEKVARRTQFLKDLTAKLVHTHVSPGLATLAEETYRKRTDPSFTEPSPPRPIIKPRRSLNNLTAMHSKQSNARDVHRKTLPACMPMNDNFGIPIVVPNPRQSQKELIAVLESDIVRATDHCSVEDLEALRVYMFNEINMWDARGKADSIHDVLRKSFRTWLADH</sequence>
<protein>
    <submittedName>
        <fullName evidence="1">Uncharacterized protein</fullName>
    </submittedName>
</protein>
<keyword evidence="2" id="KW-1185">Reference proteome</keyword>
<dbReference type="Proteomes" id="UP001150603">
    <property type="component" value="Unassembled WGS sequence"/>
</dbReference>